<evidence type="ECO:0000256" key="9">
    <source>
        <dbReference type="ARBA" id="ARBA00025632"/>
    </source>
</evidence>
<dbReference type="EMBL" id="CADEPM010000007">
    <property type="protein sequence ID" value="CAB3408267.1"/>
    <property type="molecule type" value="Genomic_DNA"/>
</dbReference>
<proteinExistence type="inferred from homology"/>
<evidence type="ECO:0000256" key="8">
    <source>
        <dbReference type="ARBA" id="ARBA00023306"/>
    </source>
</evidence>
<dbReference type="PANTHER" id="PTHR21394">
    <property type="entry name" value="MAU2 CHROMATID COHESION FACTOR HOMOLOG"/>
    <property type="match status" value="1"/>
</dbReference>
<comment type="function">
    <text evidence="9">Required for association of the cohesin complex with chromatin during interphase. Plays a role in sister chromatid cohesion and normal progression through prometaphase.</text>
</comment>
<dbReference type="InterPro" id="IPR019440">
    <property type="entry name" value="MAU2"/>
</dbReference>
<keyword evidence="5" id="KW-0498">Mitosis</keyword>
<evidence type="ECO:0000256" key="3">
    <source>
        <dbReference type="ARBA" id="ARBA00017198"/>
    </source>
</evidence>
<evidence type="ECO:0000256" key="2">
    <source>
        <dbReference type="ARBA" id="ARBA00008585"/>
    </source>
</evidence>
<accession>A0A8S1F8P6</accession>
<dbReference type="GO" id="GO:0007059">
    <property type="term" value="P:chromosome segregation"/>
    <property type="evidence" value="ECO:0007669"/>
    <property type="project" value="UniProtKB-KW"/>
</dbReference>
<comment type="subcellular location">
    <subcellularLocation>
        <location evidence="1">Nucleus</location>
        <location evidence="1">Nucleoplasm</location>
    </subcellularLocation>
</comment>
<gene>
    <name evidence="11" type="ORF">CBOVIS_LOCUS10065</name>
</gene>
<evidence type="ECO:0000313" key="11">
    <source>
        <dbReference type="EMBL" id="CAB3408267.1"/>
    </source>
</evidence>
<dbReference type="AlphaFoldDB" id="A0A8S1F8P6"/>
<evidence type="ECO:0000256" key="7">
    <source>
        <dbReference type="ARBA" id="ARBA00023242"/>
    </source>
</evidence>
<evidence type="ECO:0000313" key="12">
    <source>
        <dbReference type="Proteomes" id="UP000494206"/>
    </source>
</evidence>
<keyword evidence="8" id="KW-0131">Cell cycle</keyword>
<dbReference type="Gene3D" id="1.25.40.10">
    <property type="entry name" value="Tetratricopeptide repeat domain"/>
    <property type="match status" value="1"/>
</dbReference>
<keyword evidence="4" id="KW-0132">Cell division</keyword>
<keyword evidence="12" id="KW-1185">Reference proteome</keyword>
<evidence type="ECO:0000256" key="4">
    <source>
        <dbReference type="ARBA" id="ARBA00022618"/>
    </source>
</evidence>
<dbReference type="Pfam" id="PF10345">
    <property type="entry name" value="Cohesin_load"/>
    <property type="match status" value="1"/>
</dbReference>
<comment type="caution">
    <text evidence="11">The sequence shown here is derived from an EMBL/GenBank/DDBJ whole genome shotgun (WGS) entry which is preliminary data.</text>
</comment>
<keyword evidence="7" id="KW-0539">Nucleus</keyword>
<organism evidence="11 12">
    <name type="scientific">Caenorhabditis bovis</name>
    <dbReference type="NCBI Taxonomy" id="2654633"/>
    <lineage>
        <taxon>Eukaryota</taxon>
        <taxon>Metazoa</taxon>
        <taxon>Ecdysozoa</taxon>
        <taxon>Nematoda</taxon>
        <taxon>Chromadorea</taxon>
        <taxon>Rhabditida</taxon>
        <taxon>Rhabditina</taxon>
        <taxon>Rhabditomorpha</taxon>
        <taxon>Rhabditoidea</taxon>
        <taxon>Rhabditidae</taxon>
        <taxon>Peloderinae</taxon>
        <taxon>Caenorhabditis</taxon>
    </lineage>
</organism>
<dbReference type="GO" id="GO:0005654">
    <property type="term" value="C:nucleoplasm"/>
    <property type="evidence" value="ECO:0007669"/>
    <property type="project" value="UniProtKB-SubCell"/>
</dbReference>
<evidence type="ECO:0000256" key="1">
    <source>
        <dbReference type="ARBA" id="ARBA00004642"/>
    </source>
</evidence>
<dbReference type="GO" id="GO:0007064">
    <property type="term" value="P:mitotic sister chromatid cohesion"/>
    <property type="evidence" value="ECO:0007669"/>
    <property type="project" value="InterPro"/>
</dbReference>
<comment type="similarity">
    <text evidence="2">Belongs to the SCC4/mau-2 family.</text>
</comment>
<dbReference type="Proteomes" id="UP000494206">
    <property type="component" value="Unassembled WGS sequence"/>
</dbReference>
<sequence length="586" mass="67685">MLEHNQIAMSMLAMAETLRTQHPPKLKMAIKCARGALKLNLSPETVAHCQLQLGKLLLFYTDHYEIARQHLHYAYESLTTMGDFYVLKRLEALSLLCDLYIHSQMWPMNTILGLIRKEMGYAKQFSHYHHKLLLYFIEACKIERNTKAALDACDLAIQSIESHKPMELYFRITKHLVRYQMLREEPDPQDVLQIGAMIKELEQNPIMEFHLKNIKGFFMCTKLAFMLSEGLSRTSRSLLRQLQHEVTTTSKDCINGIRWMDETAMTVFACVMTVVSAVVQCSYDRAYKYHMIAIKHADDIITKSTRTPQEFAVVRCINQMKMTSLELMATCNIMACRPDACLNNMRDMIIFSSRCGGEILQREFEPHLQYLLGMLCSYTKQYDLAERHFASAIEMYSKRGNDSNILCLLYVNLALTYLNQMKLVEYYDIAAHLAPSRIADCSPMVRNNVKFLNAIYYHLNQKPNECKSVIHELLQDAKAEDFFRLHGLALLMLSLLAPVDETSVKPTVDWSKKSYDHAVVLWSHNFYAKLLSRRGEDTTEIMAEITKSFDALNVDHLIRQSMESQAANLVNWVDGNVHDYMPKDDL</sequence>
<evidence type="ECO:0000256" key="5">
    <source>
        <dbReference type="ARBA" id="ARBA00022776"/>
    </source>
</evidence>
<evidence type="ECO:0000256" key="6">
    <source>
        <dbReference type="ARBA" id="ARBA00022829"/>
    </source>
</evidence>
<dbReference type="GO" id="GO:0051301">
    <property type="term" value="P:cell division"/>
    <property type="evidence" value="ECO:0007669"/>
    <property type="project" value="UniProtKB-KW"/>
</dbReference>
<name>A0A8S1F8P6_9PELO</name>
<reference evidence="11 12" key="1">
    <citation type="submission" date="2020-04" db="EMBL/GenBank/DDBJ databases">
        <authorList>
            <person name="Laetsch R D."/>
            <person name="Stevens L."/>
            <person name="Kumar S."/>
            <person name="Blaxter L. M."/>
        </authorList>
    </citation>
    <scope>NUCLEOTIDE SEQUENCE [LARGE SCALE GENOMIC DNA]</scope>
</reference>
<keyword evidence="6" id="KW-0159">Chromosome partition</keyword>
<dbReference type="OrthoDB" id="5565328at2759"/>
<evidence type="ECO:0000256" key="10">
    <source>
        <dbReference type="ARBA" id="ARBA00030523"/>
    </source>
</evidence>
<protein>
    <recommendedName>
        <fullName evidence="3">MAU2 chromatid cohesion factor homolog</fullName>
    </recommendedName>
    <alternativeName>
        <fullName evidence="10">Cohesin loading complex subunit SCC4 homolog</fullName>
    </alternativeName>
</protein>
<dbReference type="InterPro" id="IPR011990">
    <property type="entry name" value="TPR-like_helical_dom_sf"/>
</dbReference>